<dbReference type="Pfam" id="PF01844">
    <property type="entry name" value="HNH"/>
    <property type="match status" value="1"/>
</dbReference>
<feature type="region of interest" description="Disordered" evidence="1">
    <location>
        <begin position="1"/>
        <end position="20"/>
    </location>
</feature>
<dbReference type="Proteomes" id="UP000501900">
    <property type="component" value="Genome"/>
</dbReference>
<dbReference type="InterPro" id="IPR003615">
    <property type="entry name" value="HNH_nuc"/>
</dbReference>
<dbReference type="Pfam" id="PF07460">
    <property type="entry name" value="NUMOD3"/>
    <property type="match status" value="2"/>
</dbReference>
<dbReference type="SMART" id="SM00496">
    <property type="entry name" value="IENR2"/>
    <property type="match status" value="4"/>
</dbReference>
<dbReference type="InterPro" id="IPR036388">
    <property type="entry name" value="WH-like_DNA-bd_sf"/>
</dbReference>
<name>A0A6G8R6X5_9CAUD</name>
<dbReference type="GeneID" id="77946785"/>
<dbReference type="EMBL" id="MT162467">
    <property type="protein sequence ID" value="QIN96908.1"/>
    <property type="molecule type" value="Genomic_DNA"/>
</dbReference>
<keyword evidence="3" id="KW-0378">Hydrolase</keyword>
<keyword evidence="3" id="KW-0255">Endonuclease</keyword>
<dbReference type="PROSITE" id="PS51084">
    <property type="entry name" value="HIT_2"/>
    <property type="match status" value="1"/>
</dbReference>
<sequence>MIKHIHHIVPRHAGGTDDPSNLMEVSVEEHAELHLALYLEHGKVADWVAFHMLSGKTEEKELMRIELCREARKNWKPTEEQRDNIRRAQLGKKHSKETRLKMSNSHKGKKFTKEHKDNLSKSRTGYKMSDEQKKKISQIQKGKELSEGTKKKISQALTDNPLRVKTYEITDPSGEIYVISNMKKFCEEKGLDTRNMSLVARGKRKRHKGYSCVEISK</sequence>
<feature type="region of interest" description="Disordered" evidence="1">
    <location>
        <begin position="90"/>
        <end position="152"/>
    </location>
</feature>
<accession>A0A6G8R6X5</accession>
<evidence type="ECO:0000256" key="1">
    <source>
        <dbReference type="SAM" id="MobiDB-lite"/>
    </source>
</evidence>
<feature type="compositionally biased region" description="Basic residues" evidence="1">
    <location>
        <begin position="104"/>
        <end position="113"/>
    </location>
</feature>
<feature type="compositionally biased region" description="Basic and acidic residues" evidence="1">
    <location>
        <begin position="141"/>
        <end position="150"/>
    </location>
</feature>
<dbReference type="InterPro" id="IPR003611">
    <property type="entry name" value="NUMOD3"/>
</dbReference>
<keyword evidence="3" id="KW-0540">Nuclease</keyword>
<dbReference type="Gene3D" id="1.10.10.10">
    <property type="entry name" value="Winged helix-like DNA-binding domain superfamily/Winged helix DNA-binding domain"/>
    <property type="match status" value="1"/>
</dbReference>
<dbReference type="InterPro" id="IPR011146">
    <property type="entry name" value="HIT-like"/>
</dbReference>
<dbReference type="GO" id="GO:0003677">
    <property type="term" value="F:DNA binding"/>
    <property type="evidence" value="ECO:0007669"/>
    <property type="project" value="InterPro"/>
</dbReference>
<feature type="domain" description="HIT" evidence="2">
    <location>
        <begin position="1"/>
        <end position="21"/>
    </location>
</feature>
<evidence type="ECO:0000313" key="4">
    <source>
        <dbReference type="Proteomes" id="UP000501900"/>
    </source>
</evidence>
<feature type="compositionally biased region" description="Basic residues" evidence="1">
    <location>
        <begin position="1"/>
        <end position="10"/>
    </location>
</feature>
<dbReference type="KEGG" id="vg:77946785"/>
<dbReference type="RefSeq" id="YP_010670575.1">
    <property type="nucleotide sequence ID" value="NC_070965.1"/>
</dbReference>
<proteinExistence type="predicted"/>
<protein>
    <submittedName>
        <fullName evidence="3">Homing endonuclease</fullName>
    </submittedName>
</protein>
<dbReference type="GO" id="GO:0004519">
    <property type="term" value="F:endonuclease activity"/>
    <property type="evidence" value="ECO:0007669"/>
    <property type="project" value="UniProtKB-KW"/>
</dbReference>
<dbReference type="GO" id="GO:0008270">
    <property type="term" value="F:zinc ion binding"/>
    <property type="evidence" value="ECO:0007669"/>
    <property type="project" value="InterPro"/>
</dbReference>
<dbReference type="InterPro" id="IPR002711">
    <property type="entry name" value="HNH"/>
</dbReference>
<dbReference type="CDD" id="cd00085">
    <property type="entry name" value="HNHc"/>
    <property type="match status" value="1"/>
</dbReference>
<evidence type="ECO:0000313" key="3">
    <source>
        <dbReference type="EMBL" id="QIN96908.1"/>
    </source>
</evidence>
<organism evidence="3 4">
    <name type="scientific">Synechococcus phage S-H34</name>
    <dbReference type="NCBI Taxonomy" id="2718942"/>
    <lineage>
        <taxon>Viruses</taxon>
        <taxon>Duplodnaviria</taxon>
        <taxon>Heunggongvirae</taxon>
        <taxon>Uroviricota</taxon>
        <taxon>Caudoviricetes</taxon>
        <taxon>Pantevenvirales</taxon>
        <taxon>Kyanoviridae</taxon>
        <taxon>Makaravirus</taxon>
        <taxon>Makaravirus thirtyfour</taxon>
    </lineage>
</organism>
<evidence type="ECO:0000259" key="2">
    <source>
        <dbReference type="PROSITE" id="PS51084"/>
    </source>
</evidence>
<keyword evidence="4" id="KW-1185">Reference proteome</keyword>
<reference evidence="3 4" key="1">
    <citation type="submission" date="2020-03" db="EMBL/GenBank/DDBJ databases">
        <title>The Isolation and Genome Sequence of a Novel Cyanophage S-H34 from the Huanghai Sea, China.</title>
        <authorList>
            <person name="Jiang T."/>
        </authorList>
    </citation>
    <scope>NUCLEOTIDE SEQUENCE [LARGE SCALE GENOMIC DNA]</scope>
</reference>